<proteinExistence type="predicted"/>
<dbReference type="OrthoDB" id="1929441at2759"/>
<reference evidence="2" key="1">
    <citation type="submission" date="2021-08" db="EMBL/GenBank/DDBJ databases">
        <title>WGS assembly of Ceratopteris richardii.</title>
        <authorList>
            <person name="Marchant D.B."/>
            <person name="Chen G."/>
            <person name="Jenkins J."/>
            <person name="Shu S."/>
            <person name="Leebens-Mack J."/>
            <person name="Grimwood J."/>
            <person name="Schmutz J."/>
            <person name="Soltis P."/>
            <person name="Soltis D."/>
            <person name="Chen Z.-H."/>
        </authorList>
    </citation>
    <scope>NUCLEOTIDE SEQUENCE</scope>
    <source>
        <strain evidence="2">Whitten #5841</strain>
        <tissue evidence="2">Leaf</tissue>
    </source>
</reference>
<dbReference type="PANTHER" id="PTHR35767">
    <property type="entry name" value="HAPLESS PROTEIN"/>
    <property type="match status" value="1"/>
</dbReference>
<feature type="compositionally biased region" description="Basic and acidic residues" evidence="1">
    <location>
        <begin position="844"/>
        <end position="853"/>
    </location>
</feature>
<evidence type="ECO:0000313" key="2">
    <source>
        <dbReference type="EMBL" id="KAH7298411.1"/>
    </source>
</evidence>
<organism evidence="2 3">
    <name type="scientific">Ceratopteris richardii</name>
    <name type="common">Triangle waterfern</name>
    <dbReference type="NCBI Taxonomy" id="49495"/>
    <lineage>
        <taxon>Eukaryota</taxon>
        <taxon>Viridiplantae</taxon>
        <taxon>Streptophyta</taxon>
        <taxon>Embryophyta</taxon>
        <taxon>Tracheophyta</taxon>
        <taxon>Polypodiopsida</taxon>
        <taxon>Polypodiidae</taxon>
        <taxon>Polypodiales</taxon>
        <taxon>Pteridineae</taxon>
        <taxon>Pteridaceae</taxon>
        <taxon>Parkerioideae</taxon>
        <taxon>Ceratopteris</taxon>
    </lineage>
</organism>
<accession>A0A8T2RR29</accession>
<dbReference type="Proteomes" id="UP000825935">
    <property type="component" value="Chromosome 25"/>
</dbReference>
<comment type="caution">
    <text evidence="2">The sequence shown here is derived from an EMBL/GenBank/DDBJ whole genome shotgun (WGS) entry which is preliminary data.</text>
</comment>
<feature type="compositionally biased region" description="Basic and acidic residues" evidence="1">
    <location>
        <begin position="151"/>
        <end position="160"/>
    </location>
</feature>
<protein>
    <submittedName>
        <fullName evidence="2">Uncharacterized protein</fullName>
    </submittedName>
</protein>
<feature type="compositionally biased region" description="Polar residues" evidence="1">
    <location>
        <begin position="854"/>
        <end position="869"/>
    </location>
</feature>
<dbReference type="EMBL" id="CM035430">
    <property type="protein sequence ID" value="KAH7298411.1"/>
    <property type="molecule type" value="Genomic_DNA"/>
</dbReference>
<feature type="region of interest" description="Disordered" evidence="1">
    <location>
        <begin position="1119"/>
        <end position="1144"/>
    </location>
</feature>
<feature type="region of interest" description="Disordered" evidence="1">
    <location>
        <begin position="661"/>
        <end position="680"/>
    </location>
</feature>
<feature type="region of interest" description="Disordered" evidence="1">
    <location>
        <begin position="844"/>
        <end position="869"/>
    </location>
</feature>
<feature type="compositionally biased region" description="Polar residues" evidence="1">
    <location>
        <begin position="1514"/>
        <end position="1524"/>
    </location>
</feature>
<gene>
    <name evidence="2" type="ORF">KP509_25G042000</name>
</gene>
<feature type="region of interest" description="Disordered" evidence="1">
    <location>
        <begin position="137"/>
        <end position="160"/>
    </location>
</feature>
<dbReference type="PANTHER" id="PTHR35767:SF1">
    <property type="entry name" value="HAPLESS PROTEIN"/>
    <property type="match status" value="1"/>
</dbReference>
<evidence type="ECO:0000256" key="1">
    <source>
        <dbReference type="SAM" id="MobiDB-lite"/>
    </source>
</evidence>
<keyword evidence="3" id="KW-1185">Reference proteome</keyword>
<feature type="compositionally biased region" description="Basic and acidic residues" evidence="1">
    <location>
        <begin position="1499"/>
        <end position="1513"/>
    </location>
</feature>
<evidence type="ECO:0000313" key="3">
    <source>
        <dbReference type="Proteomes" id="UP000825935"/>
    </source>
</evidence>
<name>A0A8T2RR29_CERRI</name>
<feature type="region of interest" description="Disordered" evidence="1">
    <location>
        <begin position="1492"/>
        <end position="1524"/>
    </location>
</feature>
<feature type="region of interest" description="Disordered" evidence="1">
    <location>
        <begin position="1"/>
        <end position="21"/>
    </location>
</feature>
<sequence length="1648" mass="184146">MTEPSGLRMPEPQSSDLQRQGMDCAIAHPRSNPSAWNDVDTLAVASELHNSSTPFSIRGYVAAVRETDIRKCWPFPQRLLEESIHDGKEPLLPPLTPIPCPVYVQRDYCRDRDDDKLDSACDADDGPHLQVQIDLSKYESDGPPSSNVQKFPDDNKSPSEARKEICKRIEVIQVHSSSPGNAVSFSSQAPRSIREIRDTVMQSCHCYKRTQKGVCTSDSQQHLQETGHSNSDADAFIVDESSNMTNIKVCDGKHVLMNENMSVITTVENFVKDAYRDKGHIRMENPHSGMAPYDTTISADSAIKRGYSILSCEQRDHDLSGPKEITSTSELEKVFLPEGTSYQPKSHKEKDDLNIKNALANSTDSHNSKNLSAEEGHSGVLASEDTTDMVSVSGNLSQQKCPICLLFQSSSNTALNAHIDHCLITSSSKKAATQCISKLQKGKMRKKRSMAELFQASTPFRNEGSIHPSLASNGELLHQQVWESNPKKQLELHKSGLENILKRSCHEKRLKTQNQALHYLRQRCKSGLPSHHEQNSLVSASTSKLHEFFIVDFYRCHMEEIIYDGDCEVMKETKLTFMSRKKVQKGSPTIKKRQWKHQSINHKSPMGITIEVSGPSNKNGLQNLEEDGINKGALALEDTAQSLNAFTQQNISNPVDLFQTNKTSHKGKSPANTQGKSVRRWRSKETSFFKALDTILTIEGPEKTMFKILKPHGVNKENRTKKVQFRLHVGSTKKRNKQRNVEDVNEAVHTCPIIQTNNNSENTTCIAARDLNGNYNYRTSDRAVRPSISPVPSRDNLPNEQNNIPINISPRNENLQAPGPFMPPFASAIQSQQVERRVTERIIRNPQTDKEGSSRTQNGTGFSKEMSNSPVFPLEHQSQALRNNTEMSALQSLYSVPTECIEIQMSDCQDAHHVGFSMQRPSSVPYFLHEGDISRWPFNSETSNFQVIRSGCTPTAAYHLCPHPVHMSKICQKQGGGGSKNHEFGPTTQEGMKCHQFINIPGLRFSDRSEMSEGLNKGSTNQKLPAWMQAAVQDQRLPTMSANDLPADSVSQSSISKTMPIICNEVMTPSQTFNKIENPVFRLMGTTVILMPESKSSQLDLNSNHFSASMKSNYLQSFDSEGNHQKHRSRSQLQDSTIQDGMPYQDCLGSTTGFHGLKNAEFSSTPQISDLNLQMPLSTPQSLPLTSQRVGTMHLTGHRRMPVPDDGFRLLQCESSSLPTMAVNNAQTNWQYDIVTNPTSFRSHSDIFCQQTNEGLKSPTLRNEISEGRHLAALEEINPLQSLTELFSQHPTNRNDSSLSCWLSKNNTDQAAEVILLDSESPFCSSNSSSHREGREMTLRCKFKENQSQNSPSAQWRQKSSDCCDSAHQKRKAKTFIPVIYTAGTNFRESHCARGLLESMHYKLNEDVEFRKIHQGYGVLHSSRKGMSCLQNSSGNARISQGYRNDATRSTKVNPGYGNFAVPPSSESLLKGLHSADDKGMERLFAEAVSFDPKYQQSRQDRQELQQESRHETTTQTFASQAPGTGICSINMNPAEIDCQDAGQFLSAIAHNNDKDYTPNWSNMAHSSFTDNNMVAVTMPSTSNLHVRRQQNDAHMFQGYTSSRMQSLKLGGKFKIENGRVSLIQKTMHAKMMDAAKHQDDANTSACL</sequence>